<feature type="region of interest" description="Disordered" evidence="1">
    <location>
        <begin position="34"/>
        <end position="83"/>
    </location>
</feature>
<evidence type="ECO:0008006" key="4">
    <source>
        <dbReference type="Google" id="ProtNLM"/>
    </source>
</evidence>
<dbReference type="PANTHER" id="PTHR38116">
    <property type="entry name" value="CHROMOSOME 7, WHOLE GENOME SHOTGUN SEQUENCE"/>
    <property type="match status" value="1"/>
</dbReference>
<dbReference type="EMBL" id="JAPDRK010000011">
    <property type="protein sequence ID" value="KAJ9607760.1"/>
    <property type="molecule type" value="Genomic_DNA"/>
</dbReference>
<dbReference type="Proteomes" id="UP001172673">
    <property type="component" value="Unassembled WGS sequence"/>
</dbReference>
<proteinExistence type="predicted"/>
<reference evidence="2" key="1">
    <citation type="submission" date="2022-10" db="EMBL/GenBank/DDBJ databases">
        <title>Culturing micro-colonial fungi from biological soil crusts in the Mojave desert and describing Neophaeococcomyces mojavensis, and introducing the new genera and species Taxawa tesnikishii.</title>
        <authorList>
            <person name="Kurbessoian T."/>
            <person name="Stajich J.E."/>
        </authorList>
    </citation>
    <scope>NUCLEOTIDE SEQUENCE</scope>
    <source>
        <strain evidence="2">TK_41</strain>
    </source>
</reference>
<organism evidence="2 3">
    <name type="scientific">Cladophialophora chaetospira</name>
    <dbReference type="NCBI Taxonomy" id="386627"/>
    <lineage>
        <taxon>Eukaryota</taxon>
        <taxon>Fungi</taxon>
        <taxon>Dikarya</taxon>
        <taxon>Ascomycota</taxon>
        <taxon>Pezizomycotina</taxon>
        <taxon>Eurotiomycetes</taxon>
        <taxon>Chaetothyriomycetidae</taxon>
        <taxon>Chaetothyriales</taxon>
        <taxon>Herpotrichiellaceae</taxon>
        <taxon>Cladophialophora</taxon>
    </lineage>
</organism>
<name>A0AA38X6I5_9EURO</name>
<evidence type="ECO:0000313" key="2">
    <source>
        <dbReference type="EMBL" id="KAJ9607760.1"/>
    </source>
</evidence>
<accession>A0AA38X6I5</accession>
<dbReference type="PANTHER" id="PTHR38116:SF1">
    <property type="entry name" value="BZIP DOMAIN-CONTAINING PROTEIN"/>
    <property type="match status" value="1"/>
</dbReference>
<dbReference type="Pfam" id="PF11905">
    <property type="entry name" value="DUF3425"/>
    <property type="match status" value="1"/>
</dbReference>
<comment type="caution">
    <text evidence="2">The sequence shown here is derived from an EMBL/GenBank/DDBJ whole genome shotgun (WGS) entry which is preliminary data.</text>
</comment>
<dbReference type="InterPro" id="IPR021833">
    <property type="entry name" value="DUF3425"/>
</dbReference>
<evidence type="ECO:0000256" key="1">
    <source>
        <dbReference type="SAM" id="MobiDB-lite"/>
    </source>
</evidence>
<feature type="compositionally biased region" description="Basic residues" evidence="1">
    <location>
        <begin position="37"/>
        <end position="55"/>
    </location>
</feature>
<feature type="compositionally biased region" description="Polar residues" evidence="1">
    <location>
        <begin position="62"/>
        <end position="80"/>
    </location>
</feature>
<gene>
    <name evidence="2" type="ORF">H2200_007838</name>
</gene>
<sequence length="283" mass="32385">MENGAIMKPVVLMPMRQLTEAKCEDDDWTGLKDQAERRKRQTRLSLRAYRKRKAAQRVANPKTGSESTSRLGTESAQPRSSARMHSDVFSAPALFIPSAVTQGGQLIPMRYLYPISRDHLLPLIEYNIWRAITTNILILGHLHFLNSSVCRFTQSDAVFPSTFPSDSLPKSLQPTSLQRSTPHEDWIDLIPSPKMRDNAIRTQHLFSNLEMCSDLLGGLHGRQNDLECGLRVWSDPWNPDAWELTEGFARKYRILVDGCADLFKATNRWRRLRGEKPLVWEVE</sequence>
<keyword evidence="3" id="KW-1185">Reference proteome</keyword>
<dbReference type="AlphaFoldDB" id="A0AA38X6I5"/>
<protein>
    <recommendedName>
        <fullName evidence="4">BZIP domain-containing protein</fullName>
    </recommendedName>
</protein>
<evidence type="ECO:0000313" key="3">
    <source>
        <dbReference type="Proteomes" id="UP001172673"/>
    </source>
</evidence>